<protein>
    <submittedName>
        <fullName evidence="1">Uncharacterized protein</fullName>
    </submittedName>
</protein>
<name>A0A8D8Z138_9HEMI</name>
<proteinExistence type="predicted"/>
<dbReference type="EMBL" id="HBUF01410490">
    <property type="protein sequence ID" value="CAG6738950.1"/>
    <property type="molecule type" value="Transcribed_RNA"/>
</dbReference>
<evidence type="ECO:0000313" key="1">
    <source>
        <dbReference type="EMBL" id="CAG6738950.1"/>
    </source>
</evidence>
<dbReference type="AlphaFoldDB" id="A0A8D8Z138"/>
<organism evidence="1">
    <name type="scientific">Cacopsylla melanoneura</name>
    <dbReference type="NCBI Taxonomy" id="428564"/>
    <lineage>
        <taxon>Eukaryota</taxon>
        <taxon>Metazoa</taxon>
        <taxon>Ecdysozoa</taxon>
        <taxon>Arthropoda</taxon>
        <taxon>Hexapoda</taxon>
        <taxon>Insecta</taxon>
        <taxon>Pterygota</taxon>
        <taxon>Neoptera</taxon>
        <taxon>Paraneoptera</taxon>
        <taxon>Hemiptera</taxon>
        <taxon>Sternorrhyncha</taxon>
        <taxon>Psylloidea</taxon>
        <taxon>Psyllidae</taxon>
        <taxon>Psyllinae</taxon>
        <taxon>Cacopsylla</taxon>
    </lineage>
</organism>
<sequence length="117" mass="13367">MKIHNLTCSTFTAASPRLQSRTFRSFMITTRNTLCFSLEELQKMCLQWTIVTRSALYKLSVLPCPVLTASWLASKTFLYSSSKSIRTCSKSRESMVHVNICTWQVCSKSVKRLDTIT</sequence>
<reference evidence="1" key="1">
    <citation type="submission" date="2021-05" db="EMBL/GenBank/DDBJ databases">
        <authorList>
            <person name="Alioto T."/>
            <person name="Alioto T."/>
            <person name="Gomez Garrido J."/>
        </authorList>
    </citation>
    <scope>NUCLEOTIDE SEQUENCE</scope>
</reference>
<accession>A0A8D8Z138</accession>